<feature type="compositionally biased region" description="Low complexity" evidence="1">
    <location>
        <begin position="43"/>
        <end position="54"/>
    </location>
</feature>
<dbReference type="AlphaFoldDB" id="A0A194S128"/>
<evidence type="ECO:0000256" key="1">
    <source>
        <dbReference type="SAM" id="MobiDB-lite"/>
    </source>
</evidence>
<feature type="region of interest" description="Disordered" evidence="1">
    <location>
        <begin position="235"/>
        <end position="272"/>
    </location>
</feature>
<feature type="region of interest" description="Disordered" evidence="1">
    <location>
        <begin position="1"/>
        <end position="28"/>
    </location>
</feature>
<feature type="compositionally biased region" description="Polar residues" evidence="1">
    <location>
        <begin position="95"/>
        <end position="113"/>
    </location>
</feature>
<dbReference type="RefSeq" id="XP_018270482.1">
    <property type="nucleotide sequence ID" value="XM_018417221.1"/>
</dbReference>
<evidence type="ECO:0000313" key="3">
    <source>
        <dbReference type="Proteomes" id="UP000053890"/>
    </source>
</evidence>
<sequence>MLANAVPTPRAPSSSLHGRRPQPAPALDLHAWADGWSLSTTATTTSRAAAGPSALVDDPVSPTSLAPQPAAAAGRGFGAAGSRPGSVALPLGAAPTSSSSFASHGQHASSPTKPATAFEGFALDRDRAPHARKGGRDEVYHRMRENSLELSLGDLPKPAPFLRAAANARPYPSPVSPSSRLCFVDKAPSCYFDPAHLLAAAAAGPASKISRDEFALPASPALVPLDLGHAEPSWSTLSAPRVEPSTTHPLHHAKRLSMTPLSSTKALPPVDAPTADLADMAIDEPPKVRKSSIVDLPLPQAAGGNGLPFSPPLTPPTVSAPLGPARTSKRQRRP</sequence>
<dbReference type="OrthoDB" id="2529214at2759"/>
<dbReference type="EMBL" id="KQ474080">
    <property type="protein sequence ID" value="KPV74433.1"/>
    <property type="molecule type" value="Genomic_DNA"/>
</dbReference>
<accession>A0A194S128</accession>
<dbReference type="GeneID" id="28977669"/>
<gene>
    <name evidence="2" type="ORF">RHOBADRAFT_54256</name>
</gene>
<name>A0A194S128_RHOGW</name>
<feature type="region of interest" description="Disordered" evidence="1">
    <location>
        <begin position="43"/>
        <end position="114"/>
    </location>
</feature>
<organism evidence="2 3">
    <name type="scientific">Rhodotorula graminis (strain WP1)</name>
    <dbReference type="NCBI Taxonomy" id="578459"/>
    <lineage>
        <taxon>Eukaryota</taxon>
        <taxon>Fungi</taxon>
        <taxon>Dikarya</taxon>
        <taxon>Basidiomycota</taxon>
        <taxon>Pucciniomycotina</taxon>
        <taxon>Microbotryomycetes</taxon>
        <taxon>Sporidiobolales</taxon>
        <taxon>Sporidiobolaceae</taxon>
        <taxon>Rhodotorula</taxon>
    </lineage>
</organism>
<evidence type="ECO:0000313" key="2">
    <source>
        <dbReference type="EMBL" id="KPV74433.1"/>
    </source>
</evidence>
<keyword evidence="3" id="KW-1185">Reference proteome</keyword>
<protein>
    <submittedName>
        <fullName evidence="2">Uncharacterized protein</fullName>
    </submittedName>
</protein>
<feature type="compositionally biased region" description="Low complexity" evidence="1">
    <location>
        <begin position="61"/>
        <end position="86"/>
    </location>
</feature>
<feature type="region of interest" description="Disordered" evidence="1">
    <location>
        <begin position="284"/>
        <end position="334"/>
    </location>
</feature>
<dbReference type="Proteomes" id="UP000053890">
    <property type="component" value="Unassembled WGS sequence"/>
</dbReference>
<proteinExistence type="predicted"/>
<reference evidence="2 3" key="1">
    <citation type="journal article" date="2015" name="Front. Microbiol.">
        <title>Genome sequence of the plant growth promoting endophytic yeast Rhodotorula graminis WP1.</title>
        <authorList>
            <person name="Firrincieli A."/>
            <person name="Otillar R."/>
            <person name="Salamov A."/>
            <person name="Schmutz J."/>
            <person name="Khan Z."/>
            <person name="Redman R.S."/>
            <person name="Fleck N.D."/>
            <person name="Lindquist E."/>
            <person name="Grigoriev I.V."/>
            <person name="Doty S.L."/>
        </authorList>
    </citation>
    <scope>NUCLEOTIDE SEQUENCE [LARGE SCALE GENOMIC DNA]</scope>
    <source>
        <strain evidence="2 3">WP1</strain>
    </source>
</reference>
<feature type="compositionally biased region" description="Polar residues" evidence="1">
    <location>
        <begin position="235"/>
        <end position="248"/>
    </location>
</feature>